<protein>
    <recommendedName>
        <fullName evidence="1">Peptidase M28 domain-containing protein</fullName>
    </recommendedName>
</protein>
<dbReference type="RefSeq" id="WP_221057599.1">
    <property type="nucleotide sequence ID" value="NZ_AP019781.1"/>
</dbReference>
<reference evidence="2 3" key="1">
    <citation type="submission" date="2019-06" db="EMBL/GenBank/DDBJ databases">
        <title>Complete genome sequence of Methanoculleus chikugoensis strain MG62.</title>
        <authorList>
            <person name="Asakawa S."/>
            <person name="Dianou D."/>
        </authorList>
    </citation>
    <scope>NUCLEOTIDE SEQUENCE [LARGE SCALE GENOMIC DNA]</scope>
    <source>
        <strain evidence="2 3">MG62</strain>
    </source>
</reference>
<gene>
    <name evidence="2" type="ORF">MchiMG62_03200</name>
</gene>
<dbReference type="GeneID" id="66129816"/>
<dbReference type="EMBL" id="AP019781">
    <property type="protein sequence ID" value="BBL67139.1"/>
    <property type="molecule type" value="Genomic_DNA"/>
</dbReference>
<feature type="domain" description="Peptidase M28" evidence="1">
    <location>
        <begin position="94"/>
        <end position="275"/>
    </location>
</feature>
<dbReference type="PANTHER" id="PTHR12147">
    <property type="entry name" value="METALLOPEPTIDASE M28 FAMILY MEMBER"/>
    <property type="match status" value="1"/>
</dbReference>
<keyword evidence="3" id="KW-1185">Reference proteome</keyword>
<evidence type="ECO:0000313" key="3">
    <source>
        <dbReference type="Proteomes" id="UP000824969"/>
    </source>
</evidence>
<evidence type="ECO:0000259" key="1">
    <source>
        <dbReference type="Pfam" id="PF04389"/>
    </source>
</evidence>
<sequence>MRQSLILRGAAVLLVVLAGIAPAAALDNLTADPARIEEMTYDLCTFERALGSKERTAAATYIATAMEERGLSVGTGRFSYSNCYFDPPLALSSNIIGVREGTSDHIVVVSAHYDTAGPETPGADDNAAGVATMLEVARIFNATPLNRTVYFIAFGGEETGLEGSTRWLADNPDLHDRIVAAINLDCIASGDRLLATTLPQHRWTLDLLPPSACIEETPARLLDAARGDEHAFRAAGIPALRLYERDSYAIIHTPDDRPEKLNYTLAAECARVVAGTIVGIDTADDTPEIDLSVEDGTVTFRTPDDAPVEVLVDGTSLGVLPSGSVTLPGGSHVVQAATYGPTGAKAVATVMGEGVEIVPPAVSGSVVTIPWGDEAGPDEGPPVLFTFAAVPLSYRLERPEVVVRVDGYLDGILIRDLEDGQAVSPVPGPHSFTVVAYGPDDAVLGADRADFSISSYGMVDLDGGILQVDETGGATCSASARTYTRTYTPGERYRIVVGCDYRDTADAFLRAAEFRVDGDGGMNSVRKFFDLPVLNDSQRQEIGFWLEPEGPGVYQWTISCSEGDRGGAETGSLVLS</sequence>
<evidence type="ECO:0000313" key="2">
    <source>
        <dbReference type="EMBL" id="BBL67139.1"/>
    </source>
</evidence>
<organism evidence="2 3">
    <name type="scientific">Methanoculleus chikugoensis</name>
    <dbReference type="NCBI Taxonomy" id="118126"/>
    <lineage>
        <taxon>Archaea</taxon>
        <taxon>Methanobacteriati</taxon>
        <taxon>Methanobacteriota</taxon>
        <taxon>Stenosarchaea group</taxon>
        <taxon>Methanomicrobia</taxon>
        <taxon>Methanomicrobiales</taxon>
        <taxon>Methanomicrobiaceae</taxon>
        <taxon>Methanoculleus</taxon>
    </lineage>
</organism>
<dbReference type="InterPro" id="IPR045175">
    <property type="entry name" value="M28_fam"/>
</dbReference>
<dbReference type="PANTHER" id="PTHR12147:SF26">
    <property type="entry name" value="PEPTIDASE M28 DOMAIN-CONTAINING PROTEIN"/>
    <property type="match status" value="1"/>
</dbReference>
<proteinExistence type="predicted"/>
<accession>A0ABN5XDZ1</accession>
<dbReference type="InterPro" id="IPR007484">
    <property type="entry name" value="Peptidase_M28"/>
</dbReference>
<name>A0ABN5XDZ1_9EURY</name>
<dbReference type="Pfam" id="PF04389">
    <property type="entry name" value="Peptidase_M28"/>
    <property type="match status" value="1"/>
</dbReference>
<dbReference type="Proteomes" id="UP000824969">
    <property type="component" value="Chromosome"/>
</dbReference>